<dbReference type="InterPro" id="IPR012348">
    <property type="entry name" value="RNR-like"/>
</dbReference>
<dbReference type="RefSeq" id="WP_125136570.1">
    <property type="nucleotide sequence ID" value="NZ_LR130778.1"/>
</dbReference>
<dbReference type="EMBL" id="LR130778">
    <property type="protein sequence ID" value="VDN47211.1"/>
    <property type="molecule type" value="Genomic_DNA"/>
</dbReference>
<proteinExistence type="predicted"/>
<feature type="domain" description="TRASH" evidence="1">
    <location>
        <begin position="70"/>
        <end position="107"/>
    </location>
</feature>
<dbReference type="Gene3D" id="1.10.620.20">
    <property type="entry name" value="Ribonucleotide Reductase, subunit A"/>
    <property type="match status" value="1"/>
</dbReference>
<dbReference type="AlphaFoldDB" id="A0A3P7PVI4"/>
<dbReference type="OrthoDB" id="9809270at2"/>
<protein>
    <recommendedName>
        <fullName evidence="1">TRASH domain-containing protein</fullName>
    </recommendedName>
</protein>
<dbReference type="KEGG" id="cbar:PATL70BA_1329"/>
<gene>
    <name evidence="2" type="ORF">PATL70BA_1329</name>
</gene>
<dbReference type="GO" id="GO:0016491">
    <property type="term" value="F:oxidoreductase activity"/>
    <property type="evidence" value="ECO:0007669"/>
    <property type="project" value="InterPro"/>
</dbReference>
<reference evidence="2 3" key="1">
    <citation type="submission" date="2018-09" db="EMBL/GenBank/DDBJ databases">
        <authorList>
            <person name="Postec A."/>
        </authorList>
    </citation>
    <scope>NUCLEOTIDE SEQUENCE [LARGE SCALE GENOMIC DNA]</scope>
    <source>
        <strain evidence="2">70B-A</strain>
    </source>
</reference>
<dbReference type="InterPro" id="IPR011017">
    <property type="entry name" value="TRASH_dom"/>
</dbReference>
<organism evidence="2 3">
    <name type="scientific">Petrocella atlantisensis</name>
    <dbReference type="NCBI Taxonomy" id="2173034"/>
    <lineage>
        <taxon>Bacteria</taxon>
        <taxon>Bacillati</taxon>
        <taxon>Bacillota</taxon>
        <taxon>Clostridia</taxon>
        <taxon>Lachnospirales</taxon>
        <taxon>Vallitaleaceae</taxon>
        <taxon>Petrocella</taxon>
    </lineage>
</organism>
<dbReference type="Pfam" id="PF04945">
    <property type="entry name" value="YHS"/>
    <property type="match status" value="1"/>
</dbReference>
<dbReference type="Proteomes" id="UP000279029">
    <property type="component" value="Chromosome"/>
</dbReference>
<dbReference type="SMART" id="SM00746">
    <property type="entry name" value="TRASH"/>
    <property type="match status" value="1"/>
</dbReference>
<evidence type="ECO:0000313" key="3">
    <source>
        <dbReference type="Proteomes" id="UP000279029"/>
    </source>
</evidence>
<evidence type="ECO:0000313" key="2">
    <source>
        <dbReference type="EMBL" id="VDN47211.1"/>
    </source>
</evidence>
<evidence type="ECO:0000259" key="1">
    <source>
        <dbReference type="SMART" id="SM00746"/>
    </source>
</evidence>
<sequence>MIEFLTNNGLYLALAGFIIFRMVKGGGCCGGHSVSDNTQDGHSHGGGCCGGDSNSSHSQDQDTTGFTARDPICGMEVDQNTALSYTLNGETYYFCSEACKSEFIKKH</sequence>
<accession>A0A3P7PVI4</accession>
<name>A0A3P7PVI4_9FIRM</name>
<dbReference type="InterPro" id="IPR007029">
    <property type="entry name" value="YHS_dom"/>
</dbReference>
<keyword evidence="3" id="KW-1185">Reference proteome</keyword>